<keyword evidence="3" id="KW-1185">Reference proteome</keyword>
<protein>
    <submittedName>
        <fullName evidence="2">Oxidoreductase</fullName>
    </submittedName>
</protein>
<dbReference type="PANTHER" id="PTHR47199">
    <property type="entry name" value="PHOTOSYSTEM II STABILITY/ASSEMBLY FACTOR HCF136, CHLOROPLASTIC"/>
    <property type="match status" value="1"/>
</dbReference>
<dbReference type="Gene3D" id="2.130.10.10">
    <property type="entry name" value="YVTN repeat-like/Quinoprotein amine dehydrogenase"/>
    <property type="match status" value="2"/>
</dbReference>
<proteinExistence type="predicted"/>
<name>A0A512CW43_9MICO</name>
<reference evidence="2 3" key="1">
    <citation type="submission" date="2019-07" db="EMBL/GenBank/DDBJ databases">
        <title>Whole genome shotgun sequence of Terrabacter aerolatus NBRC 106305.</title>
        <authorList>
            <person name="Hosoyama A."/>
            <person name="Uohara A."/>
            <person name="Ohji S."/>
            <person name="Ichikawa N."/>
        </authorList>
    </citation>
    <scope>NUCLEOTIDE SEQUENCE [LARGE SCALE GENOMIC DNA]</scope>
    <source>
        <strain evidence="2 3">NBRC 106305</strain>
    </source>
</reference>
<dbReference type="PANTHER" id="PTHR47199:SF2">
    <property type="entry name" value="PHOTOSYSTEM II STABILITY_ASSEMBLY FACTOR HCF136, CHLOROPLASTIC"/>
    <property type="match status" value="1"/>
</dbReference>
<gene>
    <name evidence="2" type="ORF">TAE01_00300</name>
</gene>
<evidence type="ECO:0000313" key="3">
    <source>
        <dbReference type="Proteomes" id="UP000321534"/>
    </source>
</evidence>
<dbReference type="OrthoDB" id="9764804at2"/>
<evidence type="ECO:0000313" key="2">
    <source>
        <dbReference type="EMBL" id="GEO28220.1"/>
    </source>
</evidence>
<feature type="signal peptide" evidence="1">
    <location>
        <begin position="1"/>
        <end position="29"/>
    </location>
</feature>
<organism evidence="2 3">
    <name type="scientific">Terrabacter aerolatus</name>
    <dbReference type="NCBI Taxonomy" id="422442"/>
    <lineage>
        <taxon>Bacteria</taxon>
        <taxon>Bacillati</taxon>
        <taxon>Actinomycetota</taxon>
        <taxon>Actinomycetes</taxon>
        <taxon>Micrococcales</taxon>
        <taxon>Intrasporangiaceae</taxon>
        <taxon>Terrabacter</taxon>
    </lineage>
</organism>
<accession>A0A512CW43</accession>
<dbReference type="SUPFAM" id="SSF110296">
    <property type="entry name" value="Oligoxyloglucan reducing end-specific cellobiohydrolase"/>
    <property type="match status" value="1"/>
</dbReference>
<dbReference type="Proteomes" id="UP000321534">
    <property type="component" value="Unassembled WGS sequence"/>
</dbReference>
<evidence type="ECO:0000256" key="1">
    <source>
        <dbReference type="SAM" id="SignalP"/>
    </source>
</evidence>
<keyword evidence="1" id="KW-0732">Signal</keyword>
<comment type="caution">
    <text evidence="2">The sequence shown here is derived from an EMBL/GenBank/DDBJ whole genome shotgun (WGS) entry which is preliminary data.</text>
</comment>
<feature type="chain" id="PRO_5021722295" evidence="1">
    <location>
        <begin position="30"/>
        <end position="370"/>
    </location>
</feature>
<dbReference type="InterPro" id="IPR015943">
    <property type="entry name" value="WD40/YVTN_repeat-like_dom_sf"/>
</dbReference>
<dbReference type="CDD" id="cd15482">
    <property type="entry name" value="Sialidase_non-viral"/>
    <property type="match status" value="1"/>
</dbReference>
<dbReference type="AlphaFoldDB" id="A0A512CW43"/>
<dbReference type="EMBL" id="BJYX01000001">
    <property type="protein sequence ID" value="GEO28220.1"/>
    <property type="molecule type" value="Genomic_DNA"/>
</dbReference>
<dbReference type="RefSeq" id="WP_147062213.1">
    <property type="nucleotide sequence ID" value="NZ_BAAARO010000025.1"/>
</dbReference>
<sequence>MRLLTRSVLLAATATALATAVVATTSAYAVSPAPVGRDAPARPGATAYDWRVTPTGTTERFRGLAPVSREVAWVSGTNGTVLRTTDGGRTWRNVSPRGLGTEMLQFRDVEAFDARHAVVLSIGEGPDSRILVTDDGGASWTETFRNAEPAAFYDCMAFSSPRRGLAMSDPVDGRFRLVQTTDGGRSWSLVDPSGMPAAKAGEFGFAASGTCLSAGVGGRTYLVSGGVDPARVFTSTDHGRTWTVADSPVAGGESAGIFSVSFRDARRGVVVGGDFAAPTGAVDNAAWTADGGRTWTASTTNPSGYRSGSAWVAHTARTVLAVGPSGSDVSTDGGRTWSTFDTGSFDSVECTADGACWASGEQGRVGVLNR</sequence>